<protein>
    <submittedName>
        <fullName evidence="1">Uncharacterized protein</fullName>
    </submittedName>
</protein>
<organism evidence="1">
    <name type="scientific">marine metagenome</name>
    <dbReference type="NCBI Taxonomy" id="408172"/>
    <lineage>
        <taxon>unclassified sequences</taxon>
        <taxon>metagenomes</taxon>
        <taxon>ecological metagenomes</taxon>
    </lineage>
</organism>
<accession>A0A383DJZ8</accession>
<reference evidence="1" key="1">
    <citation type="submission" date="2018-05" db="EMBL/GenBank/DDBJ databases">
        <authorList>
            <person name="Lanie J.A."/>
            <person name="Ng W.-L."/>
            <person name="Kazmierczak K.M."/>
            <person name="Andrzejewski T.M."/>
            <person name="Davidsen T.M."/>
            <person name="Wayne K.J."/>
            <person name="Tettelin H."/>
            <person name="Glass J.I."/>
            <person name="Rusch D."/>
            <person name="Podicherti R."/>
            <person name="Tsui H.-C.T."/>
            <person name="Winkler M.E."/>
        </authorList>
    </citation>
    <scope>NUCLEOTIDE SEQUENCE</scope>
</reference>
<dbReference type="AlphaFoldDB" id="A0A383DJZ8"/>
<dbReference type="EMBL" id="UINC01217949">
    <property type="protein sequence ID" value="SVE44771.1"/>
    <property type="molecule type" value="Genomic_DNA"/>
</dbReference>
<sequence length="77" mass="9146">DTIRINEWDVKGTIYVADHFIDVSYFHWVCKNCLYMWNQNEPDRGHIFDPELNEKQLKKYKTCTGCGNPPMYCDCHG</sequence>
<gene>
    <name evidence="1" type="ORF">METZ01_LOCUS497625</name>
</gene>
<name>A0A383DJZ8_9ZZZZ</name>
<evidence type="ECO:0000313" key="1">
    <source>
        <dbReference type="EMBL" id="SVE44771.1"/>
    </source>
</evidence>
<proteinExistence type="predicted"/>
<feature type="non-terminal residue" evidence="1">
    <location>
        <position position="1"/>
    </location>
</feature>